<dbReference type="AlphaFoldDB" id="A0A328VB94"/>
<protein>
    <submittedName>
        <fullName evidence="2">Uncharacterized protein</fullName>
    </submittedName>
</protein>
<evidence type="ECO:0000313" key="2">
    <source>
        <dbReference type="EMBL" id="RAQ94049.1"/>
    </source>
</evidence>
<reference evidence="2 3" key="1">
    <citation type="submission" date="2016-08" db="EMBL/GenBank/DDBJ databases">
        <title>Analysis of Carbohydrate Active Enzymes in Thermogemmatispora T81 Reveals Carbohydrate Degradation Ability.</title>
        <authorList>
            <person name="Tomazini A."/>
            <person name="Lal S."/>
            <person name="Stott M."/>
            <person name="Henrissat B."/>
            <person name="Polikarpov I."/>
            <person name="Sparling R."/>
            <person name="Levin D.B."/>
        </authorList>
    </citation>
    <scope>NUCLEOTIDE SEQUENCE [LARGE SCALE GENOMIC DNA]</scope>
    <source>
        <strain evidence="2 3">T81</strain>
    </source>
</reference>
<name>A0A328VB94_9CHLR</name>
<keyword evidence="3" id="KW-1185">Reference proteome</keyword>
<organism evidence="2 3">
    <name type="scientific">Thermogemmatispora tikiterensis</name>
    <dbReference type="NCBI Taxonomy" id="1825093"/>
    <lineage>
        <taxon>Bacteria</taxon>
        <taxon>Bacillati</taxon>
        <taxon>Chloroflexota</taxon>
        <taxon>Ktedonobacteria</taxon>
        <taxon>Thermogemmatisporales</taxon>
        <taxon>Thermogemmatisporaceae</taxon>
        <taxon>Thermogemmatispora</taxon>
    </lineage>
</organism>
<keyword evidence="1" id="KW-0812">Transmembrane</keyword>
<dbReference type="RefSeq" id="WP_112425631.1">
    <property type="nucleotide sequence ID" value="NZ_MCIF01000002.1"/>
</dbReference>
<feature type="transmembrane region" description="Helical" evidence="1">
    <location>
        <begin position="51"/>
        <end position="69"/>
    </location>
</feature>
<evidence type="ECO:0000256" key="1">
    <source>
        <dbReference type="SAM" id="Phobius"/>
    </source>
</evidence>
<accession>A0A328VB94</accession>
<dbReference type="EMBL" id="MCIF01000002">
    <property type="protein sequence ID" value="RAQ94049.1"/>
    <property type="molecule type" value="Genomic_DNA"/>
</dbReference>
<comment type="caution">
    <text evidence="2">The sequence shown here is derived from an EMBL/GenBank/DDBJ whole genome shotgun (WGS) entry which is preliminary data.</text>
</comment>
<feature type="transmembrane region" description="Helical" evidence="1">
    <location>
        <begin position="109"/>
        <end position="131"/>
    </location>
</feature>
<gene>
    <name evidence="2" type="ORF">A4R35_00795</name>
</gene>
<evidence type="ECO:0000313" key="3">
    <source>
        <dbReference type="Proteomes" id="UP000248706"/>
    </source>
</evidence>
<feature type="transmembrane region" description="Helical" evidence="1">
    <location>
        <begin position="81"/>
        <end position="103"/>
    </location>
</feature>
<dbReference type="Proteomes" id="UP000248706">
    <property type="component" value="Unassembled WGS sequence"/>
</dbReference>
<keyword evidence="1" id="KW-1133">Transmembrane helix</keyword>
<sequence>MEPDVLGSAVAGWTALTHFLFVLVAMPVLIAGALARVIPFPDYWLDAVPGMLWAAEGLGMFHPLALYGLNAESKQALPAAWWGMTWGMLLGSWILGIALDWSVGSAMKMLARAVFLSLLLFYIGYLLSTALRRRSQASKAMELYR</sequence>
<proteinExistence type="predicted"/>
<keyword evidence="1" id="KW-0472">Membrane</keyword>